<evidence type="ECO:0000313" key="2">
    <source>
        <dbReference type="EMBL" id="MFC3153456.1"/>
    </source>
</evidence>
<keyword evidence="3" id="KW-1185">Reference proteome</keyword>
<dbReference type="Pfam" id="PF03819">
    <property type="entry name" value="MazG"/>
    <property type="match status" value="1"/>
</dbReference>
<dbReference type="Proteomes" id="UP001595476">
    <property type="component" value="Unassembled WGS sequence"/>
</dbReference>
<proteinExistence type="predicted"/>
<evidence type="ECO:0000259" key="1">
    <source>
        <dbReference type="Pfam" id="PF03819"/>
    </source>
</evidence>
<dbReference type="SUPFAM" id="SSF101386">
    <property type="entry name" value="all-alpha NTP pyrophosphatases"/>
    <property type="match status" value="1"/>
</dbReference>
<feature type="domain" description="NTP pyrophosphohydrolase MazG-like" evidence="1">
    <location>
        <begin position="27"/>
        <end position="93"/>
    </location>
</feature>
<gene>
    <name evidence="2" type="ORF">ACFOEK_20615</name>
</gene>
<dbReference type="CDD" id="cd11523">
    <property type="entry name" value="NTP-PPase"/>
    <property type="match status" value="1"/>
</dbReference>
<protein>
    <submittedName>
        <fullName evidence="2">MazG nucleotide pyrophosphohydrolase domain-containing protein</fullName>
    </submittedName>
</protein>
<organism evidence="2 3">
    <name type="scientific">Litoribrevibacter euphylliae</name>
    <dbReference type="NCBI Taxonomy" id="1834034"/>
    <lineage>
        <taxon>Bacteria</taxon>
        <taxon>Pseudomonadati</taxon>
        <taxon>Pseudomonadota</taxon>
        <taxon>Gammaproteobacteria</taxon>
        <taxon>Oceanospirillales</taxon>
        <taxon>Oceanospirillaceae</taxon>
        <taxon>Litoribrevibacter</taxon>
    </lineage>
</organism>
<reference evidence="3" key="1">
    <citation type="journal article" date="2019" name="Int. J. Syst. Evol. Microbiol.">
        <title>The Global Catalogue of Microorganisms (GCM) 10K type strain sequencing project: providing services to taxonomists for standard genome sequencing and annotation.</title>
        <authorList>
            <consortium name="The Broad Institute Genomics Platform"/>
            <consortium name="The Broad Institute Genome Sequencing Center for Infectious Disease"/>
            <person name="Wu L."/>
            <person name="Ma J."/>
        </authorList>
    </citation>
    <scope>NUCLEOTIDE SEQUENCE [LARGE SCALE GENOMIC DNA]</scope>
    <source>
        <strain evidence="3">KCTC 52438</strain>
    </source>
</reference>
<comment type="caution">
    <text evidence="2">The sequence shown here is derived from an EMBL/GenBank/DDBJ whole genome shotgun (WGS) entry which is preliminary data.</text>
</comment>
<dbReference type="RefSeq" id="WP_386723376.1">
    <property type="nucleotide sequence ID" value="NZ_JBHRSZ010000009.1"/>
</dbReference>
<dbReference type="EMBL" id="JBHRSZ010000009">
    <property type="protein sequence ID" value="MFC3153456.1"/>
    <property type="molecule type" value="Genomic_DNA"/>
</dbReference>
<dbReference type="Gene3D" id="1.10.287.1080">
    <property type="entry name" value="MazG-like"/>
    <property type="match status" value="1"/>
</dbReference>
<sequence length="121" mass="14093">MRDIEKLLEIARRKSVIDQTSSWYSGSETYLTELKHEIDEVIEEIPRNRACYLEDELGDVLWDYLNILLALERESGIDMGSVISRACRKYEERISGIENGQLWKDIKAQQKQALAEELSRS</sequence>
<name>A0ABV7HLD1_9GAMM</name>
<evidence type="ECO:0000313" key="3">
    <source>
        <dbReference type="Proteomes" id="UP001595476"/>
    </source>
</evidence>
<accession>A0ABV7HLD1</accession>
<dbReference type="InterPro" id="IPR004518">
    <property type="entry name" value="MazG-like_dom"/>
</dbReference>